<dbReference type="Proteomes" id="UP000332933">
    <property type="component" value="Unassembled WGS sequence"/>
</dbReference>
<accession>A0A485KPY4</accession>
<name>A0A485KPY4_9STRA</name>
<reference evidence="1" key="2">
    <citation type="submission" date="2019-06" db="EMBL/GenBank/DDBJ databases">
        <title>Genomics analysis of Aphanomyces spp. identifies a new class of oomycete effector associated with host adaptation.</title>
        <authorList>
            <person name="Gaulin E."/>
        </authorList>
    </citation>
    <scope>NUCLEOTIDE SEQUENCE</scope>
    <source>
        <strain evidence="1">CBS 578.67</strain>
    </source>
</reference>
<dbReference type="EMBL" id="VJMH01005178">
    <property type="protein sequence ID" value="KAF0699421.1"/>
    <property type="molecule type" value="Genomic_DNA"/>
</dbReference>
<sequence length="257" mass="29045">MPLRCYVYQTDTHDGGYRENMFRMTVFYGDIEKISNWGVLDDVEVETISHTKYMFKRHPNEVFEDAMALINVSSTIKPLEWKAPDMAASLNTIDVDTWSLLQYLDDGRSSVATLDKNIEEEKAAASGWTVSSLPMPTIEDVVEFATHLCTDHEATSSVSVNVPFKNSRCAVENDHLNGAVDEQKLPHDSDCGVNIDTLETSFNMAAELYEIDIQSPEWLLYFDDGVLNYDMLDGIVDEEIAVALEWCRHSHAESTKD</sequence>
<protein>
    <submittedName>
        <fullName evidence="2">Aste57867_10005 protein</fullName>
    </submittedName>
</protein>
<gene>
    <name evidence="2" type="primary">Aste57867_10005</name>
    <name evidence="1" type="ORF">As57867_009966</name>
    <name evidence="2" type="ORF">ASTE57867_10005</name>
</gene>
<keyword evidence="3" id="KW-1185">Reference proteome</keyword>
<evidence type="ECO:0000313" key="3">
    <source>
        <dbReference type="Proteomes" id="UP000332933"/>
    </source>
</evidence>
<evidence type="ECO:0000313" key="2">
    <source>
        <dbReference type="EMBL" id="VFT86883.1"/>
    </source>
</evidence>
<dbReference type="EMBL" id="CAADRA010005199">
    <property type="protein sequence ID" value="VFT86883.1"/>
    <property type="molecule type" value="Genomic_DNA"/>
</dbReference>
<evidence type="ECO:0000313" key="1">
    <source>
        <dbReference type="EMBL" id="KAF0699421.1"/>
    </source>
</evidence>
<proteinExistence type="predicted"/>
<dbReference type="AlphaFoldDB" id="A0A485KPY4"/>
<organism evidence="2 3">
    <name type="scientific">Aphanomyces stellatus</name>
    <dbReference type="NCBI Taxonomy" id="120398"/>
    <lineage>
        <taxon>Eukaryota</taxon>
        <taxon>Sar</taxon>
        <taxon>Stramenopiles</taxon>
        <taxon>Oomycota</taxon>
        <taxon>Saprolegniomycetes</taxon>
        <taxon>Saprolegniales</taxon>
        <taxon>Verrucalvaceae</taxon>
        <taxon>Aphanomyces</taxon>
    </lineage>
</organism>
<reference evidence="2 3" key="1">
    <citation type="submission" date="2019-03" db="EMBL/GenBank/DDBJ databases">
        <authorList>
            <person name="Gaulin E."/>
            <person name="Dumas B."/>
        </authorList>
    </citation>
    <scope>NUCLEOTIDE SEQUENCE [LARGE SCALE GENOMIC DNA]</scope>
    <source>
        <strain evidence="2">CBS 568.67</strain>
    </source>
</reference>